<dbReference type="STRING" id="1194090.SAMN05443144_101279"/>
<accession>A0A1M4TFA4</accession>
<reference evidence="1 2" key="1">
    <citation type="submission" date="2016-11" db="EMBL/GenBank/DDBJ databases">
        <authorList>
            <person name="Jaros S."/>
            <person name="Januszkiewicz K."/>
            <person name="Wedrychowicz H."/>
        </authorList>
    </citation>
    <scope>NUCLEOTIDE SEQUENCE [LARGE SCALE GENOMIC DNA]</scope>
    <source>
        <strain evidence="1 2">DSM 21986</strain>
    </source>
</reference>
<proteinExistence type="predicted"/>
<evidence type="ECO:0000313" key="1">
    <source>
        <dbReference type="EMBL" id="SHE43055.1"/>
    </source>
</evidence>
<organism evidence="1 2">
    <name type="scientific">Fodinibius roseus</name>
    <dbReference type="NCBI Taxonomy" id="1194090"/>
    <lineage>
        <taxon>Bacteria</taxon>
        <taxon>Pseudomonadati</taxon>
        <taxon>Balneolota</taxon>
        <taxon>Balneolia</taxon>
        <taxon>Balneolales</taxon>
        <taxon>Balneolaceae</taxon>
        <taxon>Fodinibius</taxon>
    </lineage>
</organism>
<evidence type="ECO:0000313" key="2">
    <source>
        <dbReference type="Proteomes" id="UP000184041"/>
    </source>
</evidence>
<gene>
    <name evidence="1" type="ORF">SAMN05443144_101279</name>
</gene>
<protein>
    <submittedName>
        <fullName evidence="1">Uncharacterized protein</fullName>
    </submittedName>
</protein>
<dbReference type="Proteomes" id="UP000184041">
    <property type="component" value="Unassembled WGS sequence"/>
</dbReference>
<sequence>MGSDEACLFFKSYDLILLRRGIPCSPFIWNKGLAVSQNVLEADPDYATADAMRLVRRAIGYLYSAEKILIGQGDRTGKNEQEFFDNFLLFILINIKKSIKYKNTCGV</sequence>
<dbReference type="RefSeq" id="WP_073059011.1">
    <property type="nucleotide sequence ID" value="NZ_FQUS01000001.1"/>
</dbReference>
<keyword evidence="2" id="KW-1185">Reference proteome</keyword>
<dbReference type="AlphaFoldDB" id="A0A1M4TFA4"/>
<name>A0A1M4TFA4_9BACT</name>
<dbReference type="EMBL" id="FQUS01000001">
    <property type="protein sequence ID" value="SHE43055.1"/>
    <property type="molecule type" value="Genomic_DNA"/>
</dbReference>